<feature type="compositionally biased region" description="Polar residues" evidence="1">
    <location>
        <begin position="10"/>
        <end position="25"/>
    </location>
</feature>
<name>A0A8H4KJP8_9HYPO</name>
<organism evidence="2 3">
    <name type="scientific">Fusarium austroafricanum</name>
    <dbReference type="NCBI Taxonomy" id="2364996"/>
    <lineage>
        <taxon>Eukaryota</taxon>
        <taxon>Fungi</taxon>
        <taxon>Dikarya</taxon>
        <taxon>Ascomycota</taxon>
        <taxon>Pezizomycotina</taxon>
        <taxon>Sordariomycetes</taxon>
        <taxon>Hypocreomycetidae</taxon>
        <taxon>Hypocreales</taxon>
        <taxon>Nectriaceae</taxon>
        <taxon>Fusarium</taxon>
        <taxon>Fusarium concolor species complex</taxon>
    </lineage>
</organism>
<feature type="compositionally biased region" description="Polar residues" evidence="1">
    <location>
        <begin position="100"/>
        <end position="112"/>
    </location>
</feature>
<gene>
    <name evidence="2" type="ORF">F53441_4717</name>
</gene>
<proteinExistence type="predicted"/>
<dbReference type="AlphaFoldDB" id="A0A8H4KJP8"/>
<feature type="compositionally biased region" description="Basic and acidic residues" evidence="1">
    <location>
        <begin position="165"/>
        <end position="189"/>
    </location>
</feature>
<protein>
    <submittedName>
        <fullName evidence="2">Uncharacterized protein</fullName>
    </submittedName>
</protein>
<dbReference type="EMBL" id="JAADJG010000186">
    <property type="protein sequence ID" value="KAF4452437.1"/>
    <property type="molecule type" value="Genomic_DNA"/>
</dbReference>
<accession>A0A8H4KJP8</accession>
<evidence type="ECO:0000313" key="2">
    <source>
        <dbReference type="EMBL" id="KAF4452437.1"/>
    </source>
</evidence>
<dbReference type="OrthoDB" id="5053391at2759"/>
<comment type="caution">
    <text evidence="2">The sequence shown here is derived from an EMBL/GenBank/DDBJ whole genome shotgun (WGS) entry which is preliminary data.</text>
</comment>
<reference evidence="2" key="1">
    <citation type="submission" date="2020-01" db="EMBL/GenBank/DDBJ databases">
        <title>Identification and distribution of gene clusters putatively required for synthesis of sphingolipid metabolism inhibitors in phylogenetically diverse species of the filamentous fungus Fusarium.</title>
        <authorList>
            <person name="Kim H.-S."/>
            <person name="Busman M."/>
            <person name="Brown D.W."/>
            <person name="Divon H."/>
            <person name="Uhlig S."/>
            <person name="Proctor R.H."/>
        </authorList>
    </citation>
    <scope>NUCLEOTIDE SEQUENCE</scope>
    <source>
        <strain evidence="2">NRRL 53441</strain>
    </source>
</reference>
<keyword evidence="3" id="KW-1185">Reference proteome</keyword>
<sequence>MSRRILELQAENTYTPSHPRQQRPTSAPCPPALYLRGQESPSRLSSPHGEEHSSPSPSGHAQPAISSPAPPGFSHAPSGPAQSHTPQRHPGELSPIAATFTPSPLINSQSDSAAHAQTLVDEAIVNEALEKGRRASRHAEIMAMEDPRDQEDALNDWFNNQARPVSDEQLAREKEEKELEERRRLFDRK</sequence>
<evidence type="ECO:0000313" key="3">
    <source>
        <dbReference type="Proteomes" id="UP000605986"/>
    </source>
</evidence>
<feature type="region of interest" description="Disordered" evidence="1">
    <location>
        <begin position="133"/>
        <end position="189"/>
    </location>
</feature>
<evidence type="ECO:0000256" key="1">
    <source>
        <dbReference type="SAM" id="MobiDB-lite"/>
    </source>
</evidence>
<feature type="region of interest" description="Disordered" evidence="1">
    <location>
        <begin position="1"/>
        <end position="114"/>
    </location>
</feature>
<dbReference type="Proteomes" id="UP000605986">
    <property type="component" value="Unassembled WGS sequence"/>
</dbReference>
<feature type="compositionally biased region" description="Basic and acidic residues" evidence="1">
    <location>
        <begin position="133"/>
        <end position="151"/>
    </location>
</feature>